<sequence>ELSNAQFDRAELETMTLLNKPLAMQDLSIPRGLEDPENNLRKGTANEVLQAHLAGATDGKILNCLDVQLPRSGAPHRSLSSDTHAYAVTEGLWTADREHAYPINNMDWGLICSNDAYHYWHVDVNGLATRVLIRCGVKFWFFARPKPGEDFASTDFFRNTPVYQTGDEKWDVEMVVLKAGDEIYMRPNTPHAVISPKSSICRGGYLICYTTIRETSYGLFHCAIQSGVITNVAEFNDTLFLVRRLVMYWAHAIPG</sequence>
<feature type="non-terminal residue" evidence="1">
    <location>
        <position position="1"/>
    </location>
</feature>
<dbReference type="Proteomes" id="UP000308600">
    <property type="component" value="Unassembled WGS sequence"/>
</dbReference>
<gene>
    <name evidence="1" type="ORF">BDN72DRAFT_866521</name>
</gene>
<evidence type="ECO:0000313" key="1">
    <source>
        <dbReference type="EMBL" id="TFK57742.1"/>
    </source>
</evidence>
<keyword evidence="2" id="KW-1185">Reference proteome</keyword>
<dbReference type="EMBL" id="ML210135">
    <property type="protein sequence ID" value="TFK57742.1"/>
    <property type="molecule type" value="Genomic_DNA"/>
</dbReference>
<protein>
    <submittedName>
        <fullName evidence="1">Uncharacterized protein</fullName>
    </submittedName>
</protein>
<feature type="non-terminal residue" evidence="1">
    <location>
        <position position="255"/>
    </location>
</feature>
<proteinExistence type="predicted"/>
<organism evidence="1 2">
    <name type="scientific">Pluteus cervinus</name>
    <dbReference type="NCBI Taxonomy" id="181527"/>
    <lineage>
        <taxon>Eukaryota</taxon>
        <taxon>Fungi</taxon>
        <taxon>Dikarya</taxon>
        <taxon>Basidiomycota</taxon>
        <taxon>Agaricomycotina</taxon>
        <taxon>Agaricomycetes</taxon>
        <taxon>Agaricomycetidae</taxon>
        <taxon>Agaricales</taxon>
        <taxon>Pluteineae</taxon>
        <taxon>Pluteaceae</taxon>
        <taxon>Pluteus</taxon>
    </lineage>
</organism>
<evidence type="ECO:0000313" key="2">
    <source>
        <dbReference type="Proteomes" id="UP000308600"/>
    </source>
</evidence>
<accession>A0ACD2ZYI2</accession>
<name>A0ACD2ZYI2_9AGAR</name>
<reference evidence="1 2" key="1">
    <citation type="journal article" date="2019" name="Nat. Ecol. Evol.">
        <title>Megaphylogeny resolves global patterns of mushroom evolution.</title>
        <authorList>
            <person name="Varga T."/>
            <person name="Krizsan K."/>
            <person name="Foldi C."/>
            <person name="Dima B."/>
            <person name="Sanchez-Garcia M."/>
            <person name="Sanchez-Ramirez S."/>
            <person name="Szollosi G.J."/>
            <person name="Szarkandi J.G."/>
            <person name="Papp V."/>
            <person name="Albert L."/>
            <person name="Andreopoulos W."/>
            <person name="Angelini C."/>
            <person name="Antonin V."/>
            <person name="Barry K.W."/>
            <person name="Bougher N.L."/>
            <person name="Buchanan P."/>
            <person name="Buyck B."/>
            <person name="Bense V."/>
            <person name="Catcheside P."/>
            <person name="Chovatia M."/>
            <person name="Cooper J."/>
            <person name="Damon W."/>
            <person name="Desjardin D."/>
            <person name="Finy P."/>
            <person name="Geml J."/>
            <person name="Haridas S."/>
            <person name="Hughes K."/>
            <person name="Justo A."/>
            <person name="Karasinski D."/>
            <person name="Kautmanova I."/>
            <person name="Kiss B."/>
            <person name="Kocsube S."/>
            <person name="Kotiranta H."/>
            <person name="LaButti K.M."/>
            <person name="Lechner B.E."/>
            <person name="Liimatainen K."/>
            <person name="Lipzen A."/>
            <person name="Lukacs Z."/>
            <person name="Mihaltcheva S."/>
            <person name="Morgado L.N."/>
            <person name="Niskanen T."/>
            <person name="Noordeloos M.E."/>
            <person name="Ohm R.A."/>
            <person name="Ortiz-Santana B."/>
            <person name="Ovrebo C."/>
            <person name="Racz N."/>
            <person name="Riley R."/>
            <person name="Savchenko A."/>
            <person name="Shiryaev A."/>
            <person name="Soop K."/>
            <person name="Spirin V."/>
            <person name="Szebenyi C."/>
            <person name="Tomsovsky M."/>
            <person name="Tulloss R.E."/>
            <person name="Uehling J."/>
            <person name="Grigoriev I.V."/>
            <person name="Vagvolgyi C."/>
            <person name="Papp T."/>
            <person name="Martin F.M."/>
            <person name="Miettinen O."/>
            <person name="Hibbett D.S."/>
            <person name="Nagy L.G."/>
        </authorList>
    </citation>
    <scope>NUCLEOTIDE SEQUENCE [LARGE SCALE GENOMIC DNA]</scope>
    <source>
        <strain evidence="1 2">NL-1719</strain>
    </source>
</reference>